<dbReference type="Proteomes" id="UP000715095">
    <property type="component" value="Unassembled WGS sequence"/>
</dbReference>
<dbReference type="EMBL" id="JACJJC010000003">
    <property type="protein sequence ID" value="MBM6703458.1"/>
    <property type="molecule type" value="Genomic_DNA"/>
</dbReference>
<proteinExistence type="predicted"/>
<reference evidence="1 2" key="1">
    <citation type="journal article" date="2021" name="Sci. Rep.">
        <title>The distribution of antibiotic resistance genes in chicken gut microbiota commensals.</title>
        <authorList>
            <person name="Juricova H."/>
            <person name="Matiasovicova J."/>
            <person name="Kubasova T."/>
            <person name="Cejkova D."/>
            <person name="Rychlik I."/>
        </authorList>
    </citation>
    <scope>NUCLEOTIDE SEQUENCE [LARGE SCALE GENOMIC DNA]</scope>
    <source>
        <strain evidence="1 2">An829</strain>
    </source>
</reference>
<comment type="caution">
    <text evidence="1">The sequence shown here is derived from an EMBL/GenBank/DDBJ whole genome shotgun (WGS) entry which is preliminary data.</text>
</comment>
<dbReference type="RefSeq" id="WP_205101926.1">
    <property type="nucleotide sequence ID" value="NZ_JACJJC010000003.1"/>
</dbReference>
<evidence type="ECO:0000313" key="2">
    <source>
        <dbReference type="Proteomes" id="UP000715095"/>
    </source>
</evidence>
<keyword evidence="2" id="KW-1185">Reference proteome</keyword>
<sequence length="419" mass="47104">MSTNNKATLDKLRQILPFITQYSNGPDRTRAMQEFRRLYAEDPVGFVYAYEAAMQTLARTIPQEVVNQIEDCAGYELDNMPVSIENNGTTSTLYALGLFAYGLANSPLRTEKITPQRAEALREMLYKHWFDEKACDIQIYEQLMPLTHRVVSDTPAAIRFLEAMTAEEAPFVKQITSLDMPGYDSDYVDEDASDIASRFRLILISVTTKKRSKRFCLKQPYTTPGFAMPVLDGMRYTPDYILTTPWGREFSQWAQDFAGELRFYVTDPGLLSDTLSCLDYVVGIKRVSLAYARATLDEGVAERTLTVSFGIFSDPVRGYSELRVAFARPDTPDELVGGVALPLPATSSDTAGDDLIRHIRLIIGLEGIITPDPATYHYKVLVAEPESVDRLFNTLTGKQVPIKKREHSFISSNSTLIFN</sequence>
<gene>
    <name evidence="1" type="ORF">H6A60_02970</name>
</gene>
<evidence type="ECO:0000313" key="1">
    <source>
        <dbReference type="EMBL" id="MBM6703458.1"/>
    </source>
</evidence>
<name>A0ABS2DQ37_9BURK</name>
<organism evidence="1 2">
    <name type="scientific">Sutterella massiliensis</name>
    <dbReference type="NCBI Taxonomy" id="1816689"/>
    <lineage>
        <taxon>Bacteria</taxon>
        <taxon>Pseudomonadati</taxon>
        <taxon>Pseudomonadota</taxon>
        <taxon>Betaproteobacteria</taxon>
        <taxon>Burkholderiales</taxon>
        <taxon>Sutterellaceae</taxon>
        <taxon>Sutterella</taxon>
    </lineage>
</organism>
<protein>
    <submittedName>
        <fullName evidence="1">Uncharacterized protein</fullName>
    </submittedName>
</protein>
<accession>A0ABS2DQ37</accession>